<feature type="zinc finger region" description="C3H1-type" evidence="4">
    <location>
        <begin position="8"/>
        <end position="36"/>
    </location>
</feature>
<evidence type="ECO:0000313" key="6">
    <source>
        <dbReference type="EMBL" id="JAV89021.1"/>
    </source>
</evidence>
<evidence type="ECO:0000256" key="4">
    <source>
        <dbReference type="PROSITE-ProRule" id="PRU00723"/>
    </source>
</evidence>
<dbReference type="GO" id="GO:0008270">
    <property type="term" value="F:zinc ion binding"/>
    <property type="evidence" value="ECO:0007669"/>
    <property type="project" value="UniProtKB-KW"/>
</dbReference>
<organism evidence="6">
    <name type="scientific">Photinus pyralis</name>
    <name type="common">Common eastern firefly</name>
    <name type="synonym">Lampyris pyralis</name>
    <dbReference type="NCBI Taxonomy" id="7054"/>
    <lineage>
        <taxon>Eukaryota</taxon>
        <taxon>Metazoa</taxon>
        <taxon>Ecdysozoa</taxon>
        <taxon>Arthropoda</taxon>
        <taxon>Hexapoda</taxon>
        <taxon>Insecta</taxon>
        <taxon>Pterygota</taxon>
        <taxon>Neoptera</taxon>
        <taxon>Endopterygota</taxon>
        <taxon>Coleoptera</taxon>
        <taxon>Polyphaga</taxon>
        <taxon>Elateriformia</taxon>
        <taxon>Elateroidea</taxon>
        <taxon>Lampyridae</taxon>
        <taxon>Lampyrinae</taxon>
        <taxon>Photinus</taxon>
    </lineage>
</organism>
<feature type="domain" description="C3H1-type" evidence="5">
    <location>
        <begin position="8"/>
        <end position="36"/>
    </location>
</feature>
<keyword evidence="2 4" id="KW-0863">Zinc-finger</keyword>
<reference evidence="6" key="1">
    <citation type="journal article" date="2016" name="Sci. Rep.">
        <title>Molecular characterization of firefly nuptial gifts: a multi-omics approach sheds light on postcopulatory sexual selection.</title>
        <authorList>
            <person name="Al-Wathiqui N."/>
            <person name="Fallon T.R."/>
            <person name="South A."/>
            <person name="Weng J.K."/>
            <person name="Lewis S.M."/>
        </authorList>
    </citation>
    <scope>NUCLEOTIDE SEQUENCE</scope>
</reference>
<keyword evidence="1 4" id="KW-0479">Metal-binding</keyword>
<protein>
    <recommendedName>
        <fullName evidence="5">C3H1-type domain-containing protein</fullName>
    </recommendedName>
</protein>
<proteinExistence type="predicted"/>
<evidence type="ECO:0000256" key="3">
    <source>
        <dbReference type="ARBA" id="ARBA00022833"/>
    </source>
</evidence>
<name>A0A1Y1MTT8_PHOPY</name>
<sequence>MTYSNKIDVKKELCPDELAGQQCPRGSQCEFQHFETMQAPDDQILLQLGAADHYDEEQKQKYIAGLRQLLTDFRARKVKDFNTISQGIVEFRARFIGDRTKILPLGSISL</sequence>
<dbReference type="AlphaFoldDB" id="A0A1Y1MTT8"/>
<accession>A0A1Y1MTT8</accession>
<dbReference type="SUPFAM" id="SSF90229">
    <property type="entry name" value="CCCH zinc finger"/>
    <property type="match status" value="1"/>
</dbReference>
<keyword evidence="3 4" id="KW-0862">Zinc</keyword>
<evidence type="ECO:0000259" key="5">
    <source>
        <dbReference type="PROSITE" id="PS50103"/>
    </source>
</evidence>
<dbReference type="EMBL" id="GEZM01021356">
    <property type="protein sequence ID" value="JAV89021.1"/>
    <property type="molecule type" value="Transcribed_RNA"/>
</dbReference>
<evidence type="ECO:0000256" key="2">
    <source>
        <dbReference type="ARBA" id="ARBA00022771"/>
    </source>
</evidence>
<dbReference type="InterPro" id="IPR036855">
    <property type="entry name" value="Znf_CCCH_sf"/>
</dbReference>
<dbReference type="PROSITE" id="PS50103">
    <property type="entry name" value="ZF_C3H1"/>
    <property type="match status" value="1"/>
</dbReference>
<dbReference type="InterPro" id="IPR000571">
    <property type="entry name" value="Znf_CCCH"/>
</dbReference>
<evidence type="ECO:0000256" key="1">
    <source>
        <dbReference type="ARBA" id="ARBA00022723"/>
    </source>
</evidence>